<feature type="chain" id="PRO_5009922586" evidence="1">
    <location>
        <begin position="27"/>
        <end position="104"/>
    </location>
</feature>
<accession>A0A1M6XU44</accession>
<dbReference type="SUPFAM" id="SSF46626">
    <property type="entry name" value="Cytochrome c"/>
    <property type="match status" value="1"/>
</dbReference>
<proteinExistence type="predicted"/>
<feature type="signal peptide" evidence="1">
    <location>
        <begin position="1"/>
        <end position="26"/>
    </location>
</feature>
<keyword evidence="1" id="KW-0732">Signal</keyword>
<organism evidence="2 3">
    <name type="scientific">Flavobacterium chilense</name>
    <dbReference type="NCBI Taxonomy" id="946677"/>
    <lineage>
        <taxon>Bacteria</taxon>
        <taxon>Pseudomonadati</taxon>
        <taxon>Bacteroidota</taxon>
        <taxon>Flavobacteriia</taxon>
        <taxon>Flavobacteriales</taxon>
        <taxon>Flavobacteriaceae</taxon>
        <taxon>Flavobacterium</taxon>
    </lineage>
</organism>
<dbReference type="OrthoDB" id="679921at2"/>
<reference evidence="3" key="1">
    <citation type="submission" date="2016-11" db="EMBL/GenBank/DDBJ databases">
        <authorList>
            <person name="Varghese N."/>
            <person name="Submissions S."/>
        </authorList>
    </citation>
    <scope>NUCLEOTIDE SEQUENCE [LARGE SCALE GENOMIC DNA]</scope>
    <source>
        <strain evidence="3">DSM 24724</strain>
    </source>
</reference>
<evidence type="ECO:0000313" key="3">
    <source>
        <dbReference type="Proteomes" id="UP000184028"/>
    </source>
</evidence>
<dbReference type="PROSITE" id="PS51257">
    <property type="entry name" value="PROKAR_LIPOPROTEIN"/>
    <property type="match status" value="1"/>
</dbReference>
<protein>
    <submittedName>
        <fullName evidence="2">Dihaem cytochrome c</fullName>
    </submittedName>
</protein>
<dbReference type="InterPro" id="IPR036909">
    <property type="entry name" value="Cyt_c-like_dom_sf"/>
</dbReference>
<evidence type="ECO:0000313" key="2">
    <source>
        <dbReference type="EMBL" id="SHL09517.1"/>
    </source>
</evidence>
<keyword evidence="3" id="KW-1185">Reference proteome</keyword>
<sequence length="104" mass="11374">MKSKILILTAVTVLLVSCGTKKTASATTPATPAVTEAAKPAALTPELAEGKNLYENSCGRCHKLYDPKKYSQEEWKPILTRMQKKAKLDDTQMASISNYITSQL</sequence>
<dbReference type="AlphaFoldDB" id="A0A1M6XU44"/>
<dbReference type="GO" id="GO:0009055">
    <property type="term" value="F:electron transfer activity"/>
    <property type="evidence" value="ECO:0007669"/>
    <property type="project" value="InterPro"/>
</dbReference>
<dbReference type="Proteomes" id="UP000184028">
    <property type="component" value="Unassembled WGS sequence"/>
</dbReference>
<dbReference type="Pfam" id="PF09626">
    <property type="entry name" value="DHC"/>
    <property type="match status" value="1"/>
</dbReference>
<dbReference type="Gene3D" id="1.10.760.10">
    <property type="entry name" value="Cytochrome c-like domain"/>
    <property type="match status" value="1"/>
</dbReference>
<dbReference type="GO" id="GO:0020037">
    <property type="term" value="F:heme binding"/>
    <property type="evidence" value="ECO:0007669"/>
    <property type="project" value="InterPro"/>
</dbReference>
<dbReference type="RefSeq" id="WP_068843701.1">
    <property type="nucleotide sequence ID" value="NZ_FRBT01000001.1"/>
</dbReference>
<dbReference type="STRING" id="946677.SAMN05444484_101288"/>
<dbReference type="EMBL" id="FRBT01000001">
    <property type="protein sequence ID" value="SHL09517.1"/>
    <property type="molecule type" value="Genomic_DNA"/>
</dbReference>
<name>A0A1M6XU44_9FLAO</name>
<gene>
    <name evidence="2" type="ORF">SAMN05444484_101288</name>
</gene>
<dbReference type="InterPro" id="IPR018588">
    <property type="entry name" value="Dihaem_cytochrome-c"/>
</dbReference>
<evidence type="ECO:0000256" key="1">
    <source>
        <dbReference type="SAM" id="SignalP"/>
    </source>
</evidence>